<dbReference type="EMBL" id="JYDW01000166">
    <property type="protein sequence ID" value="KRZ53375.1"/>
    <property type="molecule type" value="Genomic_DNA"/>
</dbReference>
<name>A0A0V1L1C9_9BILA</name>
<reference evidence="2 3" key="1">
    <citation type="submission" date="2015-05" db="EMBL/GenBank/DDBJ databases">
        <title>Evolution of Trichinella species and genotypes.</title>
        <authorList>
            <person name="Korhonen P.K."/>
            <person name="Edoardo P."/>
            <person name="Giuseppe L.R."/>
            <person name="Gasser R.B."/>
        </authorList>
    </citation>
    <scope>NUCLEOTIDE SEQUENCE [LARGE SCALE GENOMIC DNA]</scope>
    <source>
        <strain evidence="2">ISS10</strain>
    </source>
</reference>
<evidence type="ECO:0000256" key="1">
    <source>
        <dbReference type="SAM" id="MobiDB-lite"/>
    </source>
</evidence>
<organism evidence="2 3">
    <name type="scientific">Trichinella nativa</name>
    <dbReference type="NCBI Taxonomy" id="6335"/>
    <lineage>
        <taxon>Eukaryota</taxon>
        <taxon>Metazoa</taxon>
        <taxon>Ecdysozoa</taxon>
        <taxon>Nematoda</taxon>
        <taxon>Enoplea</taxon>
        <taxon>Dorylaimia</taxon>
        <taxon>Trichinellida</taxon>
        <taxon>Trichinellidae</taxon>
        <taxon>Trichinella</taxon>
    </lineage>
</organism>
<dbReference type="Proteomes" id="UP000054721">
    <property type="component" value="Unassembled WGS sequence"/>
</dbReference>
<gene>
    <name evidence="2" type="ORF">T02_4239</name>
</gene>
<dbReference type="AlphaFoldDB" id="A0A0V1L1C9"/>
<keyword evidence="3" id="KW-1185">Reference proteome</keyword>
<sequence>MEYDYSPGPISTTNSNSSNSSSSTRRLVLQSRAKQRRRRACYAGENGDGKKSVRPPGKTPSKSSKVIHDAGYSKLDQTIVTFQPAQTTTRLPHSAPASVASIWHKAVKKNCLQTLHQNNK</sequence>
<feature type="region of interest" description="Disordered" evidence="1">
    <location>
        <begin position="1"/>
        <end position="69"/>
    </location>
</feature>
<feature type="compositionally biased region" description="Low complexity" evidence="1">
    <location>
        <begin position="11"/>
        <end position="24"/>
    </location>
</feature>
<evidence type="ECO:0000313" key="2">
    <source>
        <dbReference type="EMBL" id="KRZ53375.1"/>
    </source>
</evidence>
<protein>
    <submittedName>
        <fullName evidence="2">Uncharacterized protein</fullName>
    </submittedName>
</protein>
<proteinExistence type="predicted"/>
<evidence type="ECO:0000313" key="3">
    <source>
        <dbReference type="Proteomes" id="UP000054721"/>
    </source>
</evidence>
<accession>A0A0V1L1C9</accession>
<comment type="caution">
    <text evidence="2">The sequence shown here is derived from an EMBL/GenBank/DDBJ whole genome shotgun (WGS) entry which is preliminary data.</text>
</comment>